<dbReference type="Gene3D" id="1.10.8.60">
    <property type="match status" value="1"/>
</dbReference>
<gene>
    <name evidence="2" type="ORF">Q4610_05670</name>
</gene>
<accession>A0ABT8ZJ23</accession>
<comment type="caution">
    <text evidence="2">The sequence shown here is derived from an EMBL/GenBank/DDBJ whole genome shotgun (WGS) entry which is preliminary data.</text>
</comment>
<organism evidence="2 3">
    <name type="scientific">Sphingobium cyanobacteriorum</name>
    <dbReference type="NCBI Taxonomy" id="3063954"/>
    <lineage>
        <taxon>Bacteria</taxon>
        <taxon>Pseudomonadati</taxon>
        <taxon>Pseudomonadota</taxon>
        <taxon>Alphaproteobacteria</taxon>
        <taxon>Sphingomonadales</taxon>
        <taxon>Sphingomonadaceae</taxon>
        <taxon>Sphingobium</taxon>
    </lineage>
</organism>
<reference evidence="2" key="1">
    <citation type="submission" date="2023-07" db="EMBL/GenBank/DDBJ databases">
        <title>Bacterial whole genome sequence for Sphingobium sp. HBC34.</title>
        <authorList>
            <person name="Le V."/>
            <person name="Ko S.-R."/>
            <person name="Ahn C.-Y."/>
            <person name="Oh H.-M."/>
        </authorList>
    </citation>
    <scope>NUCLEOTIDE SEQUENCE</scope>
    <source>
        <strain evidence="2">HBC34</strain>
    </source>
</reference>
<dbReference type="Pfam" id="PF22688">
    <property type="entry name" value="Hda_lid"/>
    <property type="match status" value="1"/>
</dbReference>
<dbReference type="InterPro" id="IPR027417">
    <property type="entry name" value="P-loop_NTPase"/>
</dbReference>
<sequence length="217" mass="23445">MSQISLPFDWHGATGHGASGTGDFLVSDANRLAVAHLERWRDWPLSVGVLIGPPLSGRSTLARHFARRSGGDIIDDAQGVDDHRLFHAWNEAQTTRRPLLMVGTMPPVCWAVTLPDLASRLAAVPHVAIGQPDEALAHALICRAFDRAGASYAPDVPDWLLRRVERRYDALAQVTGLLDRAALSSGRKISVAMAKEALQAAGFLPIVPPAPSTDQRE</sequence>
<dbReference type="SUPFAM" id="SSF52540">
    <property type="entry name" value="P-loop containing nucleoside triphosphate hydrolases"/>
    <property type="match status" value="1"/>
</dbReference>
<evidence type="ECO:0000313" key="3">
    <source>
        <dbReference type="Proteomes" id="UP001176471"/>
    </source>
</evidence>
<feature type="domain" description="Hda lid" evidence="1">
    <location>
        <begin position="133"/>
        <end position="198"/>
    </location>
</feature>
<dbReference type="EMBL" id="JAUQOM010000002">
    <property type="protein sequence ID" value="MDO7834529.1"/>
    <property type="molecule type" value="Genomic_DNA"/>
</dbReference>
<dbReference type="RefSeq" id="WP_304535028.1">
    <property type="nucleotide sequence ID" value="NZ_JAUQOM010000002.1"/>
</dbReference>
<evidence type="ECO:0000259" key="1">
    <source>
        <dbReference type="Pfam" id="PF22688"/>
    </source>
</evidence>
<proteinExistence type="predicted"/>
<protein>
    <submittedName>
        <fullName evidence="2">Chromosomal replication initiator DnaA</fullName>
    </submittedName>
</protein>
<name>A0ABT8ZJ23_9SPHN</name>
<dbReference type="InterPro" id="IPR055199">
    <property type="entry name" value="Hda_lid"/>
</dbReference>
<dbReference type="Proteomes" id="UP001176471">
    <property type="component" value="Unassembled WGS sequence"/>
</dbReference>
<evidence type="ECO:0000313" key="2">
    <source>
        <dbReference type="EMBL" id="MDO7834529.1"/>
    </source>
</evidence>
<keyword evidence="3" id="KW-1185">Reference proteome</keyword>